<reference evidence="13" key="1">
    <citation type="submission" date="2023-07" db="EMBL/GenBank/DDBJ databases">
        <authorList>
            <consortium name="AG Swart"/>
            <person name="Singh M."/>
            <person name="Singh A."/>
            <person name="Seah K."/>
            <person name="Emmerich C."/>
        </authorList>
    </citation>
    <scope>NUCLEOTIDE SEQUENCE</scope>
    <source>
        <strain evidence="13">DP1</strain>
    </source>
</reference>
<dbReference type="Pfam" id="PF12698">
    <property type="entry name" value="ABC2_membrane_3"/>
    <property type="match status" value="2"/>
</dbReference>
<evidence type="ECO:0000256" key="3">
    <source>
        <dbReference type="ARBA" id="ARBA00022448"/>
    </source>
</evidence>
<dbReference type="InterPro" id="IPR003439">
    <property type="entry name" value="ABC_transporter-like_ATP-bd"/>
</dbReference>
<evidence type="ECO:0000256" key="7">
    <source>
        <dbReference type="ARBA" id="ARBA00022840"/>
    </source>
</evidence>
<evidence type="ECO:0000256" key="1">
    <source>
        <dbReference type="ARBA" id="ARBA00004141"/>
    </source>
</evidence>
<evidence type="ECO:0000256" key="6">
    <source>
        <dbReference type="ARBA" id="ARBA00022741"/>
    </source>
</evidence>
<feature type="transmembrane region" description="Helical" evidence="11">
    <location>
        <begin position="315"/>
        <end position="337"/>
    </location>
</feature>
<dbReference type="InterPro" id="IPR026082">
    <property type="entry name" value="ABCA"/>
</dbReference>
<comment type="subcellular location">
    <subcellularLocation>
        <location evidence="1">Membrane</location>
        <topology evidence="1">Multi-pass membrane protein</topology>
    </subcellularLocation>
</comment>
<feature type="region of interest" description="Disordered" evidence="10">
    <location>
        <begin position="1768"/>
        <end position="1813"/>
    </location>
</feature>
<evidence type="ECO:0000256" key="2">
    <source>
        <dbReference type="ARBA" id="ARBA00008869"/>
    </source>
</evidence>
<evidence type="ECO:0000313" key="13">
    <source>
        <dbReference type="EMBL" id="CAI2378313.1"/>
    </source>
</evidence>
<evidence type="ECO:0000256" key="8">
    <source>
        <dbReference type="ARBA" id="ARBA00022989"/>
    </source>
</evidence>
<keyword evidence="6" id="KW-0547">Nucleotide-binding</keyword>
<dbReference type="Gene3D" id="3.40.50.300">
    <property type="entry name" value="P-loop containing nucleotide triphosphate hydrolases"/>
    <property type="match status" value="2"/>
</dbReference>
<feature type="transmembrane region" description="Helical" evidence="11">
    <location>
        <begin position="1098"/>
        <end position="1121"/>
    </location>
</feature>
<feature type="transmembrane region" description="Helical" evidence="11">
    <location>
        <begin position="261"/>
        <end position="282"/>
    </location>
</feature>
<keyword evidence="8 11" id="KW-1133">Transmembrane helix</keyword>
<feature type="transmembrane region" description="Helical" evidence="11">
    <location>
        <begin position="1285"/>
        <end position="1306"/>
    </location>
</feature>
<proteinExistence type="inferred from homology"/>
<feature type="region of interest" description="Disordered" evidence="10">
    <location>
        <begin position="493"/>
        <end position="523"/>
    </location>
</feature>
<dbReference type="GO" id="GO:0005524">
    <property type="term" value="F:ATP binding"/>
    <property type="evidence" value="ECO:0007669"/>
    <property type="project" value="UniProtKB-KW"/>
</dbReference>
<gene>
    <name evidence="13" type="ORF">ECRASSUSDP1_LOCUS19708</name>
</gene>
<feature type="transmembrane region" description="Helical" evidence="11">
    <location>
        <begin position="344"/>
        <end position="367"/>
    </location>
</feature>
<dbReference type="PROSITE" id="PS00211">
    <property type="entry name" value="ABC_TRANSPORTER_1"/>
    <property type="match status" value="1"/>
</dbReference>
<keyword evidence="3" id="KW-0813">Transport</keyword>
<comment type="similarity">
    <text evidence="2">Belongs to the ABC transporter superfamily. ABCA family.</text>
</comment>
<feature type="domain" description="ABC transporter" evidence="12">
    <location>
        <begin position="1345"/>
        <end position="1577"/>
    </location>
</feature>
<feature type="transmembrane region" description="Helical" evidence="11">
    <location>
        <begin position="441"/>
        <end position="464"/>
    </location>
</feature>
<feature type="compositionally biased region" description="Polar residues" evidence="10">
    <location>
        <begin position="191"/>
        <end position="201"/>
    </location>
</feature>
<keyword evidence="14" id="KW-1185">Reference proteome</keyword>
<feature type="compositionally biased region" description="Polar residues" evidence="10">
    <location>
        <begin position="1770"/>
        <end position="1797"/>
    </location>
</feature>
<keyword evidence="5" id="KW-0677">Repeat</keyword>
<evidence type="ECO:0000256" key="5">
    <source>
        <dbReference type="ARBA" id="ARBA00022737"/>
    </source>
</evidence>
<sequence length="1813" mass="205506">MFLRHFFSLWRKNLILYKRNWKGSLCEVLCPIILVALVLLMRVLMTKSEKTSSHQLDKGHIWYDRLGTTTNDASKEFLGYTMFDSSKTWMKYCLDRGYGPDRSIIALAPSSSSIVTGVKASLDADLAAYNLTTRLYASRDDIFKVLKSGSYEKDDQPGICFGAVLEKSDATSNEYQLNMIFDDVTTEASEDSNMPNQQQEAANKYQRKPDDTSWNQYRLGGYSYLQNIFANRILVDRTSAGAYISMLNVPMKSSDYNKDDFANAATDLWNFFILFIFLAPLYRFSYNSTNEKETKVREAMKIMGLTDTPYWLSWFTYYLVINTFLSLVMMLILIPVFEYSNKFLVFLYLWIYGMTMFSFGLFIGAFFSTGKTASIVSSMLFFLSSFLITAVQDSTVSETLKTLVSFIPAIAVQLGGVNLLAFEDSGIGLGFDNWNEVYENYRFSTCIWMNVLSFFVFSIAGLYLENVMPAAVGVRKPLWFPFTKQFWCGSKHKEREERENREGEGNKVANSSDEDSLEEKLAVDPENFEDIPENLKRKEDDNKFLQIQGLKKKFGDSFWAVNNLNVEMYEDQIFALLGHNGAGKSTTMNMMCGMISKTKGTASIYGYDIETEMNEIRKMMGYCPQHNILFPKLTVKEHLQIFAKFKGRSQKEIDEEIDVLIKDLNLDSKRNVLSKDLSGGYKRKLCLGIALVGGSKVVFLDEPSSGMDVTARREMWDMLKKYKEDRIIILTTHYMEEADNLGDRIGIMSHGQMLCCGRPEFLKNKFGEGYNLVVVKENREENRELESFITNNVPGSTKVSEVSSEATYLLPKDSSKYFSEFFKKFDSDLKKLGVSSYGVSMTTLEEVFLKVEQDPEENKAEIMEKIIKKRTSMVEDEKLEDDYSISKEQTEGSFNILWLHLVALLIKRFILSKRNLKGFVVDLFVPGALIIIGMGMATIEFFKDSGQRTLDVSLFPLDQRLIYNTNSAAGGSSGLDLINLLGDQSNFTITALSSTYASTTAGLQSFDNDIYAASQASPINPFRYGHYFFNSVDYTTNRYQVVTMANSTSQDAQAAYASFMYEAILRKATSASSLKFTTVNDPMPIVQIFKDRENGGNAFFMGFILGIALALVPTSIVGFLLNENLTQTLHQQIISGMNKLSYWISNYCFDVVKMVLTVVFAIIFFYIFSLEVAYGWLFLLLLPFAMIPYTYCTSFLFNDEGGAMNFTIYHNFFLAALFPTAFTVLRIINSTRSIGNFLVWLLRWHPLYCCINGIVVISTKDAIATVRDVDPPNALAIDYGAGADLIFLILQIFFWTILLVLIEVGACGCCRSKGRTVHDEPEELDSDVIKEQERVENISEQNLAVKADHMRKVYGQKVAVKDVSFGLDFGDCFCLLGVNGAGKTTSFKMLTNFVVPTAGQAHIKGYNAKTQFTDARKQIGYCPQFDAIFSHMTVREHLEFYAKIKKIPKGYHERLIKKELKSMNLEQYENKQAGSLSGGNKRKLSVAMAMIGNPPVVFLDEPSAGMDPKARRFMWEVIAKISTRGKNSAVILTTHSMEEAEALSTTMGIMVDGQFKCFGSKQHIKNKFGTGYQVEIKFRIMEEEEIQKKIDNIKLLDFLRDHYSPCYKVEDIKGAEYIMLNKDACSAVLRDLLGSNAAYNEFHSNGFGKEIIEELEENGYYPAHSLLNWEYVVKNNFASLNVLIDEFGEATLIEQYSPRFRYRVPKGDKSVGYFFSLMEKLKEKLDIDEYSASQTTLEQIFNGFARTEGNRVEERDFTKDTLLNAGVAASDTNKPGASLNQVPNMKENSMKGTPSQDSRYEGGKDSKDYDEED</sequence>
<dbReference type="SUPFAM" id="SSF52540">
    <property type="entry name" value="P-loop containing nucleoside triphosphate hydrolases"/>
    <property type="match status" value="2"/>
</dbReference>
<dbReference type="Pfam" id="PF00005">
    <property type="entry name" value="ABC_tran"/>
    <property type="match status" value="2"/>
</dbReference>
<evidence type="ECO:0000256" key="9">
    <source>
        <dbReference type="ARBA" id="ARBA00023136"/>
    </source>
</evidence>
<dbReference type="CDD" id="cd03263">
    <property type="entry name" value="ABC_subfamily_A"/>
    <property type="match status" value="2"/>
</dbReference>
<feature type="domain" description="ABC transporter" evidence="12">
    <location>
        <begin position="545"/>
        <end position="775"/>
    </location>
</feature>
<dbReference type="PANTHER" id="PTHR19229">
    <property type="entry name" value="ATP-BINDING CASSETTE TRANSPORTER SUBFAMILY A ABCA"/>
    <property type="match status" value="1"/>
</dbReference>
<dbReference type="PANTHER" id="PTHR19229:SF36">
    <property type="entry name" value="ATP-BINDING CASSETTE SUB-FAMILY A MEMBER 2"/>
    <property type="match status" value="1"/>
</dbReference>
<evidence type="ECO:0000256" key="4">
    <source>
        <dbReference type="ARBA" id="ARBA00022692"/>
    </source>
</evidence>
<organism evidence="13 14">
    <name type="scientific">Euplotes crassus</name>
    <dbReference type="NCBI Taxonomy" id="5936"/>
    <lineage>
        <taxon>Eukaryota</taxon>
        <taxon>Sar</taxon>
        <taxon>Alveolata</taxon>
        <taxon>Ciliophora</taxon>
        <taxon>Intramacronucleata</taxon>
        <taxon>Spirotrichea</taxon>
        <taxon>Hypotrichia</taxon>
        <taxon>Euplotida</taxon>
        <taxon>Euplotidae</taxon>
        <taxon>Moneuplotes</taxon>
    </lineage>
</organism>
<dbReference type="Proteomes" id="UP001295684">
    <property type="component" value="Unassembled WGS sequence"/>
</dbReference>
<feature type="transmembrane region" description="Helical" evidence="11">
    <location>
        <begin position="1174"/>
        <end position="1196"/>
    </location>
</feature>
<accession>A0AAD1XS88</accession>
<dbReference type="GO" id="GO:0016020">
    <property type="term" value="C:membrane"/>
    <property type="evidence" value="ECO:0007669"/>
    <property type="project" value="UniProtKB-SubCell"/>
</dbReference>
<feature type="region of interest" description="Disordered" evidence="10">
    <location>
        <begin position="188"/>
        <end position="210"/>
    </location>
</feature>
<evidence type="ECO:0000256" key="10">
    <source>
        <dbReference type="SAM" id="MobiDB-lite"/>
    </source>
</evidence>
<dbReference type="FunFam" id="3.40.50.300:FF:000335">
    <property type="entry name" value="ATP binding cassette subfamily A member 5"/>
    <property type="match status" value="1"/>
</dbReference>
<feature type="transmembrane region" description="Helical" evidence="11">
    <location>
        <begin position="923"/>
        <end position="942"/>
    </location>
</feature>
<evidence type="ECO:0000259" key="12">
    <source>
        <dbReference type="PROSITE" id="PS50893"/>
    </source>
</evidence>
<dbReference type="FunFam" id="3.40.50.300:FF:000933">
    <property type="entry name" value="ABC transporter A family member 7"/>
    <property type="match status" value="1"/>
</dbReference>
<feature type="transmembrane region" description="Helical" evidence="11">
    <location>
        <begin position="1141"/>
        <end position="1167"/>
    </location>
</feature>
<feature type="compositionally biased region" description="Basic and acidic residues" evidence="10">
    <location>
        <begin position="1798"/>
        <end position="1807"/>
    </location>
</feature>
<dbReference type="InterPro" id="IPR013525">
    <property type="entry name" value="ABC2_TM"/>
</dbReference>
<keyword evidence="7" id="KW-0067">ATP-binding</keyword>
<feature type="transmembrane region" description="Helical" evidence="11">
    <location>
        <begin position="20"/>
        <end position="40"/>
    </location>
</feature>
<comment type="caution">
    <text evidence="13">The sequence shown here is derived from an EMBL/GenBank/DDBJ whole genome shotgun (WGS) entry which is preliminary data.</text>
</comment>
<keyword evidence="9 11" id="KW-0472">Membrane</keyword>
<dbReference type="GO" id="GO:0140359">
    <property type="term" value="F:ABC-type transporter activity"/>
    <property type="evidence" value="ECO:0007669"/>
    <property type="project" value="InterPro"/>
</dbReference>
<dbReference type="InterPro" id="IPR027417">
    <property type="entry name" value="P-loop_NTPase"/>
</dbReference>
<protein>
    <recommendedName>
        <fullName evidence="12">ABC transporter domain-containing protein</fullName>
    </recommendedName>
</protein>
<dbReference type="PROSITE" id="PS50893">
    <property type="entry name" value="ABC_TRANSPORTER_2"/>
    <property type="match status" value="2"/>
</dbReference>
<dbReference type="EMBL" id="CAMPGE010020024">
    <property type="protein sequence ID" value="CAI2378313.1"/>
    <property type="molecule type" value="Genomic_DNA"/>
</dbReference>
<dbReference type="InterPro" id="IPR017871">
    <property type="entry name" value="ABC_transporter-like_CS"/>
</dbReference>
<dbReference type="SMART" id="SM00382">
    <property type="entry name" value="AAA"/>
    <property type="match status" value="2"/>
</dbReference>
<keyword evidence="4 11" id="KW-0812">Transmembrane</keyword>
<feature type="transmembrane region" description="Helical" evidence="11">
    <location>
        <begin position="373"/>
        <end position="391"/>
    </location>
</feature>
<evidence type="ECO:0000313" key="14">
    <source>
        <dbReference type="Proteomes" id="UP001295684"/>
    </source>
</evidence>
<feature type="transmembrane region" description="Helical" evidence="11">
    <location>
        <begin position="1208"/>
        <end position="1228"/>
    </location>
</feature>
<dbReference type="GO" id="GO:0016887">
    <property type="term" value="F:ATP hydrolysis activity"/>
    <property type="evidence" value="ECO:0007669"/>
    <property type="project" value="InterPro"/>
</dbReference>
<dbReference type="GO" id="GO:0005319">
    <property type="term" value="F:lipid transporter activity"/>
    <property type="evidence" value="ECO:0007669"/>
    <property type="project" value="TreeGrafter"/>
</dbReference>
<name>A0AAD1XS88_EUPCR</name>
<evidence type="ECO:0000256" key="11">
    <source>
        <dbReference type="SAM" id="Phobius"/>
    </source>
</evidence>
<dbReference type="InterPro" id="IPR003593">
    <property type="entry name" value="AAA+_ATPase"/>
</dbReference>
<feature type="compositionally biased region" description="Basic and acidic residues" evidence="10">
    <location>
        <begin position="493"/>
        <end position="505"/>
    </location>
</feature>